<dbReference type="GO" id="GO:0003887">
    <property type="term" value="F:DNA-directed DNA polymerase activity"/>
    <property type="evidence" value="ECO:0007669"/>
    <property type="project" value="UniProtKB-KW"/>
</dbReference>
<feature type="domain" description="Retroviral polymerase SH3-like" evidence="6">
    <location>
        <begin position="595"/>
        <end position="644"/>
    </location>
</feature>
<feature type="compositionally biased region" description="Basic and acidic residues" evidence="3">
    <location>
        <begin position="1"/>
        <end position="20"/>
    </location>
</feature>
<dbReference type="EMBL" id="BKCJ010007152">
    <property type="protein sequence ID" value="GEU75794.1"/>
    <property type="molecule type" value="Genomic_DNA"/>
</dbReference>
<dbReference type="GO" id="GO:0004519">
    <property type="term" value="F:endonuclease activity"/>
    <property type="evidence" value="ECO:0007669"/>
    <property type="project" value="UniProtKB-KW"/>
</dbReference>
<keyword evidence="1" id="KW-0479">Metal-binding</keyword>
<feature type="compositionally biased region" description="Basic and acidic residues" evidence="3">
    <location>
        <begin position="1112"/>
        <end position="1136"/>
    </location>
</feature>
<evidence type="ECO:0000259" key="4">
    <source>
        <dbReference type="Pfam" id="PF07727"/>
    </source>
</evidence>
<dbReference type="InterPro" id="IPR025724">
    <property type="entry name" value="GAG-pre-integrase_dom"/>
</dbReference>
<dbReference type="SUPFAM" id="SSF53098">
    <property type="entry name" value="Ribonuclease H-like"/>
    <property type="match status" value="1"/>
</dbReference>
<evidence type="ECO:0000259" key="5">
    <source>
        <dbReference type="Pfam" id="PF13976"/>
    </source>
</evidence>
<keyword evidence="2" id="KW-0378">Hydrolase</keyword>
<evidence type="ECO:0000259" key="6">
    <source>
        <dbReference type="Pfam" id="PF25597"/>
    </source>
</evidence>
<dbReference type="GO" id="GO:0003676">
    <property type="term" value="F:nucleic acid binding"/>
    <property type="evidence" value="ECO:0007669"/>
    <property type="project" value="InterPro"/>
</dbReference>
<accession>A0A6L2MU51</accession>
<dbReference type="GO" id="GO:0003964">
    <property type="term" value="F:RNA-directed DNA polymerase activity"/>
    <property type="evidence" value="ECO:0007669"/>
    <property type="project" value="UniProtKB-KW"/>
</dbReference>
<dbReference type="PANTHER" id="PTHR42648">
    <property type="entry name" value="TRANSPOSASE, PUTATIVE-RELATED"/>
    <property type="match status" value="1"/>
</dbReference>
<feature type="region of interest" description="Disordered" evidence="3">
    <location>
        <begin position="1348"/>
        <end position="1370"/>
    </location>
</feature>
<dbReference type="Gene3D" id="3.30.420.10">
    <property type="entry name" value="Ribonuclease H-like superfamily/Ribonuclease H"/>
    <property type="match status" value="1"/>
</dbReference>
<dbReference type="Pfam" id="PF13976">
    <property type="entry name" value="gag_pre-integrs"/>
    <property type="match status" value="1"/>
</dbReference>
<dbReference type="GO" id="GO:0015074">
    <property type="term" value="P:DNA integration"/>
    <property type="evidence" value="ECO:0007669"/>
    <property type="project" value="UniProtKB-KW"/>
</dbReference>
<dbReference type="GO" id="GO:0016787">
    <property type="term" value="F:hydrolase activity"/>
    <property type="evidence" value="ECO:0007669"/>
    <property type="project" value="UniProtKB-KW"/>
</dbReference>
<organism evidence="7">
    <name type="scientific">Tanacetum cinerariifolium</name>
    <name type="common">Dalmatian daisy</name>
    <name type="synonym">Chrysanthemum cinerariifolium</name>
    <dbReference type="NCBI Taxonomy" id="118510"/>
    <lineage>
        <taxon>Eukaryota</taxon>
        <taxon>Viridiplantae</taxon>
        <taxon>Streptophyta</taxon>
        <taxon>Embryophyta</taxon>
        <taxon>Tracheophyta</taxon>
        <taxon>Spermatophyta</taxon>
        <taxon>Magnoliopsida</taxon>
        <taxon>eudicotyledons</taxon>
        <taxon>Gunneridae</taxon>
        <taxon>Pentapetalae</taxon>
        <taxon>asterids</taxon>
        <taxon>campanulids</taxon>
        <taxon>Asterales</taxon>
        <taxon>Asteraceae</taxon>
        <taxon>Asteroideae</taxon>
        <taxon>Anthemideae</taxon>
        <taxon>Anthemidinae</taxon>
        <taxon>Tanacetum</taxon>
    </lineage>
</organism>
<evidence type="ECO:0000256" key="1">
    <source>
        <dbReference type="ARBA" id="ARBA00022723"/>
    </source>
</evidence>
<dbReference type="InterPro" id="IPR036397">
    <property type="entry name" value="RNaseH_sf"/>
</dbReference>
<protein>
    <recommendedName>
        <fullName evidence="8">Integrase catalytic domain-containing protein</fullName>
    </recommendedName>
</protein>
<dbReference type="InterPro" id="IPR039537">
    <property type="entry name" value="Retrotran_Ty1/copia-like"/>
</dbReference>
<dbReference type="InterPro" id="IPR012337">
    <property type="entry name" value="RNaseH-like_sf"/>
</dbReference>
<sequence length="1399" mass="159011">MEERERERERERESYKKDPTVEEPAPKAMITTDGMGWDWSYMAEEDEASKNHVLMADGEEVPTKYDLMAKSSSSSDNEIKNFENASKDLDRLLGSQKLDKDMKGVGFNEYCAIPPPLAQVYSAPKKDLSWMGLPEFVDDTITDYTRPTPSIDVSKSVSKEQEKRWKSNNPSFFEQGGSSDNVVSKPMIMFVKEPGCPNVTKVNNTKNARKPTVKYAEIFDHLEFNCNHDTWVNKWKTWKRANHAQDNMKYTSTHKSMIPRAILVKSGTKPISRPFSTARPTLKSAQPKMTSFVKIAHSNIKRPFERKSAAKNKVWSPTIRPKIPTVGSKVPSVKPTVAADKGNKGKAVKASDFKLVDDKHVLLRTLRQQNMYTIDLKNVVPYKNLTCIISKALVDESVLWHRRLCHLNFKTMNKLVISKLVKGLPSKSFKNDHSCVAYLMGKQHKDSCKSKLVNSVSKPLQTLHIDLFGPTSVNILNHKWYSLVVTGDFSRFTWTFFLKSKDETSRILRNFITEIENLKDLNVKIIRIDNEGEFRNKEMDELCYRKVNIACYVQNMVLVIKPNNKTPYELFNERSPTIGFLRPFGCHVMILNILDHLGKFDAKGDEGYLVEYSLCSKEFRVFNKRTKKIKENLHVDFLENKSIEKGTCPDWLFDINTLTNSMNYVPVVVAGTSSTNISGAKEDVHQAVKEKKSPLRFIALPNWFHEAQMACSNAATLKDDANLVNNGRIKLLEPLSLGNAMSFEHRLEDFFGNTSNEISLNEIEADLSSMETPIQVIPTVTLRIHKDHLKSQIISPVDTLVQTKQKTKNVDEQSFIATIHQKTNLDLLQYHLFSCFLSQEEPKNIVLKNKKDERGIVIRNKARLVAQGHTQEEGIDYEEVFAPVARIEAIRLFLAVYKVEKAMYGLHQAPRAWYGTLSKYLLDNVFQRGKDGTRKDVELHLYRSMIGSLMYRTASRLDIMFVVCACSRHQVTPKECHLHAVKRIFRYLKGNPKLGLWYPKESLYNLVAYSNSDYGGANQDRKSTTRDDNVANLLTESFDMGWFQYLVSKVPSPGADETAFPTGDVRYGEAFPTDTSLDAGQGMENITKTSAMPHEALLRVTSLGGGGCSKHRGMDQGEDLLDRDKSADKGSDSTDEMSHVLGTLGAANILASGGLSVATPTTRVTRSSRGVVIGSSSLISANIPSISKKDKGKGKMTEPEQPSKEKVYAEKEFEMMIAELDMSNEIVAKYLSEYKQAKDRLSNDEKVELINEILMYQRNLAQIKKYQAQQNKPATKTNRRNFYMSILRSNDGWKAKDFKGMTFEQIEEKFILVWGKMQDSVPMNSKLKSERLKRPGVQLDKERFKKLKTAKASGTEPTQELQSEEPKELSEEELKKMIELVPVEELYIEALQMKYPFID</sequence>
<feature type="compositionally biased region" description="Basic and acidic residues" evidence="3">
    <location>
        <begin position="1187"/>
        <end position="1205"/>
    </location>
</feature>
<dbReference type="PANTHER" id="PTHR42648:SF32">
    <property type="entry name" value="RIBONUCLEASE H-LIKE DOMAIN, GAG-PRE-INTEGRASE DOMAIN PROTEIN-RELATED"/>
    <property type="match status" value="1"/>
</dbReference>
<reference evidence="7" key="1">
    <citation type="journal article" date="2019" name="Sci. Rep.">
        <title>Draft genome of Tanacetum cinerariifolium, the natural source of mosquito coil.</title>
        <authorList>
            <person name="Yamashiro T."/>
            <person name="Shiraishi A."/>
            <person name="Satake H."/>
            <person name="Nakayama K."/>
        </authorList>
    </citation>
    <scope>NUCLEOTIDE SEQUENCE</scope>
</reference>
<feature type="region of interest" description="Disordered" evidence="3">
    <location>
        <begin position="1108"/>
        <end position="1136"/>
    </location>
</feature>
<feature type="region of interest" description="Disordered" evidence="3">
    <location>
        <begin position="1"/>
        <end position="31"/>
    </location>
</feature>
<feature type="region of interest" description="Disordered" evidence="3">
    <location>
        <begin position="1185"/>
        <end position="1205"/>
    </location>
</feature>
<evidence type="ECO:0008006" key="8">
    <source>
        <dbReference type="Google" id="ProtNLM"/>
    </source>
</evidence>
<dbReference type="InterPro" id="IPR013103">
    <property type="entry name" value="RVT_2"/>
</dbReference>
<name>A0A6L2MU51_TANCI</name>
<dbReference type="InterPro" id="IPR057670">
    <property type="entry name" value="SH3_retrovirus"/>
</dbReference>
<dbReference type="GO" id="GO:0046872">
    <property type="term" value="F:metal ion binding"/>
    <property type="evidence" value="ECO:0007669"/>
    <property type="project" value="UniProtKB-KW"/>
</dbReference>
<comment type="caution">
    <text evidence="7">The sequence shown here is derived from an EMBL/GenBank/DDBJ whole genome shotgun (WGS) entry which is preliminary data.</text>
</comment>
<gene>
    <name evidence="7" type="ORF">Tci_047772</name>
</gene>
<dbReference type="Pfam" id="PF07727">
    <property type="entry name" value="RVT_2"/>
    <property type="match status" value="1"/>
</dbReference>
<evidence type="ECO:0000256" key="3">
    <source>
        <dbReference type="SAM" id="MobiDB-lite"/>
    </source>
</evidence>
<evidence type="ECO:0000313" key="7">
    <source>
        <dbReference type="EMBL" id="GEU75794.1"/>
    </source>
</evidence>
<feature type="domain" description="Reverse transcriptase Ty1/copia-type" evidence="4">
    <location>
        <begin position="843"/>
        <end position="896"/>
    </location>
</feature>
<proteinExistence type="predicted"/>
<dbReference type="GO" id="GO:0006310">
    <property type="term" value="P:DNA recombination"/>
    <property type="evidence" value="ECO:0007669"/>
    <property type="project" value="UniProtKB-KW"/>
</dbReference>
<evidence type="ECO:0000256" key="2">
    <source>
        <dbReference type="ARBA" id="ARBA00022801"/>
    </source>
</evidence>
<dbReference type="Pfam" id="PF25597">
    <property type="entry name" value="SH3_retrovirus"/>
    <property type="match status" value="1"/>
</dbReference>
<feature type="domain" description="GAG-pre-integrase" evidence="5">
    <location>
        <begin position="370"/>
        <end position="443"/>
    </location>
</feature>